<gene>
    <name evidence="7" type="ORF">HB662_04830</name>
</gene>
<keyword evidence="8" id="KW-1185">Reference proteome</keyword>
<dbReference type="PROSITE" id="PS00670">
    <property type="entry name" value="D_2_HYDROXYACID_DH_2"/>
    <property type="match status" value="1"/>
</dbReference>
<evidence type="ECO:0000313" key="8">
    <source>
        <dbReference type="Proteomes" id="UP000765160"/>
    </source>
</evidence>
<keyword evidence="3" id="KW-0520">NAD</keyword>
<dbReference type="InterPro" id="IPR050857">
    <property type="entry name" value="D-2-hydroxyacid_DH"/>
</dbReference>
<evidence type="ECO:0000259" key="5">
    <source>
        <dbReference type="Pfam" id="PF00389"/>
    </source>
</evidence>
<dbReference type="Pfam" id="PF00389">
    <property type="entry name" value="2-Hacid_dh"/>
    <property type="match status" value="1"/>
</dbReference>
<dbReference type="Pfam" id="PF02826">
    <property type="entry name" value="2-Hacid_dh_C"/>
    <property type="match status" value="1"/>
</dbReference>
<dbReference type="InterPro" id="IPR029753">
    <property type="entry name" value="D-isomer_DH_CS"/>
</dbReference>
<dbReference type="Proteomes" id="UP000765160">
    <property type="component" value="Unassembled WGS sequence"/>
</dbReference>
<proteinExistence type="inferred from homology"/>
<protein>
    <submittedName>
        <fullName evidence="7">Hydroxyacid dehydrogenase</fullName>
    </submittedName>
</protein>
<sequence>MHQSFLDTASAAPELEIIRLSLADGAESIRAGLASCQGYYVQAARDELPLAWHATPALLASLPGLLVVSSYGAGYDTVDVPACTAAGVAVLNQAGGNAEGVAEHAVGMMLTLLKRMPEAQQAMRAGGAADRGAFMGRELAGRTVGLIGLGHVGRRVAEILRLAFGCQVLACDPYLSAADCAARGATKVELPALLAASDIVSVHCPLEAETRGLIGAEAFAAMRPGAIFVTTARGHIHDEAALLAALQSGHIAGAGLDVWEREPPPADHPLLAHPRVVSTPHTAGVTQESRARVGRFAAEGFIAAARGEALPRLVNPEVLPGYERRRAQLAMA</sequence>
<evidence type="ECO:0000259" key="6">
    <source>
        <dbReference type="Pfam" id="PF02826"/>
    </source>
</evidence>
<dbReference type="SUPFAM" id="SSF51735">
    <property type="entry name" value="NAD(P)-binding Rossmann-fold domains"/>
    <property type="match status" value="1"/>
</dbReference>
<dbReference type="InterPro" id="IPR006139">
    <property type="entry name" value="D-isomer_2_OHA_DH_cat_dom"/>
</dbReference>
<dbReference type="PANTHER" id="PTHR42789">
    <property type="entry name" value="D-ISOMER SPECIFIC 2-HYDROXYACID DEHYDROGENASE FAMILY PROTEIN (AFU_ORTHOLOGUE AFUA_6G10090)"/>
    <property type="match status" value="1"/>
</dbReference>
<comment type="similarity">
    <text evidence="1 4">Belongs to the D-isomer specific 2-hydroxyacid dehydrogenase family.</text>
</comment>
<evidence type="ECO:0000256" key="4">
    <source>
        <dbReference type="RuleBase" id="RU003719"/>
    </source>
</evidence>
<dbReference type="CDD" id="cd12173">
    <property type="entry name" value="PGDH_4"/>
    <property type="match status" value="1"/>
</dbReference>
<feature type="domain" description="D-isomer specific 2-hydroxyacid dehydrogenase NAD-binding" evidence="6">
    <location>
        <begin position="106"/>
        <end position="283"/>
    </location>
</feature>
<evidence type="ECO:0000256" key="2">
    <source>
        <dbReference type="ARBA" id="ARBA00023002"/>
    </source>
</evidence>
<evidence type="ECO:0000256" key="1">
    <source>
        <dbReference type="ARBA" id="ARBA00005854"/>
    </source>
</evidence>
<keyword evidence="2 4" id="KW-0560">Oxidoreductase</keyword>
<feature type="domain" description="D-isomer specific 2-hydroxyacid dehydrogenase catalytic" evidence="5">
    <location>
        <begin position="54"/>
        <end position="315"/>
    </location>
</feature>
<dbReference type="InterPro" id="IPR006140">
    <property type="entry name" value="D-isomer_DH_NAD-bd"/>
</dbReference>
<dbReference type="PANTHER" id="PTHR42789:SF1">
    <property type="entry name" value="D-ISOMER SPECIFIC 2-HYDROXYACID DEHYDROGENASE FAMILY PROTEIN (AFU_ORTHOLOGUE AFUA_6G10090)"/>
    <property type="match status" value="1"/>
</dbReference>
<evidence type="ECO:0000256" key="3">
    <source>
        <dbReference type="ARBA" id="ARBA00023027"/>
    </source>
</evidence>
<accession>A0ABX1EVB8</accession>
<reference evidence="7 8" key="1">
    <citation type="submission" date="2020-03" db="EMBL/GenBank/DDBJ databases">
        <title>Roseomonas selenitidurans sp. nov. isolated from soil.</title>
        <authorList>
            <person name="Liu H."/>
        </authorList>
    </citation>
    <scope>NUCLEOTIDE SEQUENCE [LARGE SCALE GENOMIC DNA]</scope>
    <source>
        <strain evidence="7 8">JCM 15073</strain>
    </source>
</reference>
<name>A0ABX1EVB8_9PROT</name>
<evidence type="ECO:0000313" key="7">
    <source>
        <dbReference type="EMBL" id="NKE44088.1"/>
    </source>
</evidence>
<dbReference type="EMBL" id="JAAVTX010000002">
    <property type="protein sequence ID" value="NKE44088.1"/>
    <property type="molecule type" value="Genomic_DNA"/>
</dbReference>
<dbReference type="SUPFAM" id="SSF52283">
    <property type="entry name" value="Formate/glycerate dehydrogenase catalytic domain-like"/>
    <property type="match status" value="1"/>
</dbReference>
<dbReference type="InterPro" id="IPR036291">
    <property type="entry name" value="NAD(P)-bd_dom_sf"/>
</dbReference>
<dbReference type="Gene3D" id="3.40.50.720">
    <property type="entry name" value="NAD(P)-binding Rossmann-like Domain"/>
    <property type="match status" value="2"/>
</dbReference>
<organism evidence="7 8">
    <name type="scientific">Falsiroseomonas frigidaquae</name>
    <dbReference type="NCBI Taxonomy" id="487318"/>
    <lineage>
        <taxon>Bacteria</taxon>
        <taxon>Pseudomonadati</taxon>
        <taxon>Pseudomonadota</taxon>
        <taxon>Alphaproteobacteria</taxon>
        <taxon>Acetobacterales</taxon>
        <taxon>Roseomonadaceae</taxon>
        <taxon>Falsiroseomonas</taxon>
    </lineage>
</organism>
<comment type="caution">
    <text evidence="7">The sequence shown here is derived from an EMBL/GenBank/DDBJ whole genome shotgun (WGS) entry which is preliminary data.</text>
</comment>